<evidence type="ECO:0000313" key="5">
    <source>
        <dbReference type="Proteomes" id="UP000017819"/>
    </source>
</evidence>
<keyword evidence="2" id="KW-0342">GTP-binding</keyword>
<feature type="domain" description="Tr-type G" evidence="3">
    <location>
        <begin position="1"/>
        <end position="171"/>
    </location>
</feature>
<dbReference type="InterPro" id="IPR009001">
    <property type="entry name" value="Transl_elong_EF1A/Init_IF2_C"/>
</dbReference>
<dbReference type="InterPro" id="IPR036390">
    <property type="entry name" value="WH_DNA-bd_sf"/>
</dbReference>
<dbReference type="GO" id="GO:0003924">
    <property type="term" value="F:GTPase activity"/>
    <property type="evidence" value="ECO:0007669"/>
    <property type="project" value="InterPro"/>
</dbReference>
<dbReference type="Pfam" id="PF00009">
    <property type="entry name" value="GTP_EFTU"/>
    <property type="match status" value="1"/>
</dbReference>
<dbReference type="InterPro" id="IPR009000">
    <property type="entry name" value="Transl_B-barrel_sf"/>
</dbReference>
<dbReference type="InterPro" id="IPR000795">
    <property type="entry name" value="T_Tr_GTP-bd_dom"/>
</dbReference>
<dbReference type="SUPFAM" id="SSF52540">
    <property type="entry name" value="P-loop containing nucleoside triphosphate hydrolases"/>
    <property type="match status" value="1"/>
</dbReference>
<evidence type="ECO:0000256" key="2">
    <source>
        <dbReference type="ARBA" id="ARBA00023134"/>
    </source>
</evidence>
<dbReference type="PROSITE" id="PS51722">
    <property type="entry name" value="G_TR_2"/>
    <property type="match status" value="1"/>
</dbReference>
<dbReference type="SUPFAM" id="SSF46785">
    <property type="entry name" value="Winged helix' DNA-binding domain"/>
    <property type="match status" value="1"/>
</dbReference>
<dbReference type="eggNOG" id="COG3276">
    <property type="taxonomic scope" value="Bacteria"/>
</dbReference>
<dbReference type="NCBIfam" id="TIGR00231">
    <property type="entry name" value="small_GTP"/>
    <property type="match status" value="1"/>
</dbReference>
<dbReference type="OrthoDB" id="9803139at2"/>
<dbReference type="InterPro" id="IPR015190">
    <property type="entry name" value="Elong_fac_SelB-wing-hlx_typ-2"/>
</dbReference>
<protein>
    <submittedName>
        <fullName evidence="4">Selenocysteine-specific translation elongation factor</fullName>
    </submittedName>
</protein>
<dbReference type="InterPro" id="IPR005225">
    <property type="entry name" value="Small_GTP-bd"/>
</dbReference>
<dbReference type="InterPro" id="IPR027417">
    <property type="entry name" value="P-loop_NTPase"/>
</dbReference>
<evidence type="ECO:0000313" key="4">
    <source>
        <dbReference type="EMBL" id="ESR24268.1"/>
    </source>
</evidence>
<evidence type="ECO:0000259" key="3">
    <source>
        <dbReference type="PROSITE" id="PS51722"/>
    </source>
</evidence>
<name>V4TDA2_9HYPH</name>
<dbReference type="EMBL" id="AWXZ01000035">
    <property type="protein sequence ID" value="ESR24268.1"/>
    <property type="molecule type" value="Genomic_DNA"/>
</dbReference>
<dbReference type="Gene3D" id="3.40.50.300">
    <property type="entry name" value="P-loop containing nucleotide triphosphate hydrolases"/>
    <property type="match status" value="1"/>
</dbReference>
<dbReference type="InterPro" id="IPR015191">
    <property type="entry name" value="SelB_WHD4"/>
</dbReference>
<dbReference type="PATRIC" id="fig|631454.5.peg.2686"/>
<dbReference type="Pfam" id="PF09106">
    <property type="entry name" value="WHD_2nd_SelB"/>
    <property type="match status" value="1"/>
</dbReference>
<reference evidence="4 5" key="1">
    <citation type="journal article" date="2014" name="Genome Announc.">
        <title>Draft Genome Sequence of Lutibaculum baratangense Strain AMV1T, Isolated from a Mud Volcano in Andamans, India.</title>
        <authorList>
            <person name="Singh A."/>
            <person name="Sreenivas A."/>
            <person name="Sathyanarayana Reddy G."/>
            <person name="Pinnaka A.K."/>
            <person name="Shivaji S."/>
        </authorList>
    </citation>
    <scope>NUCLEOTIDE SEQUENCE [LARGE SCALE GENOMIC DNA]</scope>
    <source>
        <strain evidence="4 5">AMV1</strain>
    </source>
</reference>
<dbReference type="GO" id="GO:0005737">
    <property type="term" value="C:cytoplasm"/>
    <property type="evidence" value="ECO:0007669"/>
    <property type="project" value="InterPro"/>
</dbReference>
<dbReference type="Pfam" id="PF09107">
    <property type="entry name" value="WHD_3rd_SelB"/>
    <property type="match status" value="1"/>
</dbReference>
<dbReference type="Gene3D" id="1.10.10.10">
    <property type="entry name" value="Winged helix-like DNA-binding domain superfamily/Winged helix DNA-binding domain"/>
    <property type="match status" value="1"/>
</dbReference>
<accession>V4TDA2</accession>
<dbReference type="Proteomes" id="UP000017819">
    <property type="component" value="Unassembled WGS sequence"/>
</dbReference>
<dbReference type="PANTHER" id="PTHR43721">
    <property type="entry name" value="ELONGATION FACTOR TU-RELATED"/>
    <property type="match status" value="1"/>
</dbReference>
<dbReference type="RefSeq" id="WP_023432846.1">
    <property type="nucleotide sequence ID" value="NZ_AWXZ01000035.1"/>
</dbReference>
<dbReference type="InterPro" id="IPR036388">
    <property type="entry name" value="WH-like_DNA-bd_sf"/>
</dbReference>
<evidence type="ECO:0000256" key="1">
    <source>
        <dbReference type="ARBA" id="ARBA00022741"/>
    </source>
</evidence>
<dbReference type="GO" id="GO:0003746">
    <property type="term" value="F:translation elongation factor activity"/>
    <property type="evidence" value="ECO:0007669"/>
    <property type="project" value="UniProtKB-KW"/>
</dbReference>
<keyword evidence="4" id="KW-0648">Protein biosynthesis</keyword>
<dbReference type="GO" id="GO:0005525">
    <property type="term" value="F:GTP binding"/>
    <property type="evidence" value="ECO:0007669"/>
    <property type="project" value="UniProtKB-KW"/>
</dbReference>
<dbReference type="Gene3D" id="1.10.10.2770">
    <property type="match status" value="1"/>
</dbReference>
<dbReference type="CDD" id="cd15491">
    <property type="entry name" value="selB_III"/>
    <property type="match status" value="1"/>
</dbReference>
<dbReference type="STRING" id="631454.N177_2717"/>
<dbReference type="InterPro" id="IPR050055">
    <property type="entry name" value="EF-Tu_GTPase"/>
</dbReference>
<keyword evidence="5" id="KW-1185">Reference proteome</keyword>
<dbReference type="GO" id="GO:0004020">
    <property type="term" value="F:adenylylsulfate kinase activity"/>
    <property type="evidence" value="ECO:0007669"/>
    <property type="project" value="UniProtKB-EC"/>
</dbReference>
<dbReference type="Pfam" id="PF25461">
    <property type="entry name" value="Beta-barrel_SelB"/>
    <property type="match status" value="1"/>
</dbReference>
<keyword evidence="1" id="KW-0547">Nucleotide-binding</keyword>
<dbReference type="GO" id="GO:0001514">
    <property type="term" value="P:selenocysteine incorporation"/>
    <property type="evidence" value="ECO:0007669"/>
    <property type="project" value="InterPro"/>
</dbReference>
<dbReference type="SUPFAM" id="SSF50447">
    <property type="entry name" value="Translation proteins"/>
    <property type="match status" value="1"/>
</dbReference>
<comment type="caution">
    <text evidence="4">The sequence shown here is derived from an EMBL/GenBank/DDBJ whole genome shotgun (WGS) entry which is preliminary data.</text>
</comment>
<dbReference type="InterPro" id="IPR057335">
    <property type="entry name" value="Beta-barrel_SelB"/>
</dbReference>
<dbReference type="Gene3D" id="2.40.30.10">
    <property type="entry name" value="Translation factors"/>
    <property type="match status" value="1"/>
</dbReference>
<dbReference type="GO" id="GO:0003723">
    <property type="term" value="F:RNA binding"/>
    <property type="evidence" value="ECO:0007669"/>
    <property type="project" value="InterPro"/>
</dbReference>
<dbReference type="PANTHER" id="PTHR43721:SF22">
    <property type="entry name" value="ELONGATION FACTOR TU, MITOCHONDRIAL"/>
    <property type="match status" value="1"/>
</dbReference>
<proteinExistence type="predicted"/>
<dbReference type="SUPFAM" id="SSF50465">
    <property type="entry name" value="EF-Tu/eEF-1alpha/eIF2-gamma C-terminal domain"/>
    <property type="match status" value="1"/>
</dbReference>
<gene>
    <name evidence="4" type="ORF">N177_2717</name>
</gene>
<organism evidence="4 5">
    <name type="scientific">Lutibaculum baratangense AMV1</name>
    <dbReference type="NCBI Taxonomy" id="631454"/>
    <lineage>
        <taxon>Bacteria</taxon>
        <taxon>Pseudomonadati</taxon>
        <taxon>Pseudomonadota</taxon>
        <taxon>Alphaproteobacteria</taxon>
        <taxon>Hyphomicrobiales</taxon>
        <taxon>Tepidamorphaceae</taxon>
        <taxon>Lutibaculum</taxon>
    </lineage>
</organism>
<sequence length="632" mass="65671">MRRALVGVVGHVDHGKTALVRALTGSETDRLKEEKARGLSIVLGFAVLKRAGVEVDLVDMPGHERFVRAMISGATGIDAVLLAVDAGEGVKPQTVEHLDIAALVGVRRGVIAVTKCDAAAAADVAAAGEAARALFDRRGIEALAVAETSAVSGHGIDLLAGALASLAAEPGEPDPGAPFFLPIDRSFTAKGFGSVVTGTLRGGALAVGQEVEIVPSGRRAELRGLQIHGQAAERAPPGCRVAANLRGVDLEALPLGHALAAPGALVPARWLDVSLAVPPDGAPLQGGALLSLLSGTAEMPARLRLLDRDEVAPGERAVAQLRLARELAVPAGEPFILRLPSPARTVAGGRILDPASRRRKRGDRVAIDALTALAAGDVRQALLLRLGRAGGRGIAVADAARLAGTGQDTLRGRLAEWGVPVAAEIALHPETWARLASEAADAVRRFGEAHPLEDGMPAAALPSALPDAPPEVARAVAEGLLAKGVLVRRGGALRPDTSRPRRERDQRLLQAVEGAFREAGLTPPDEAAAVAGDARRGEAVRHLLREGVLVRTTDRVQKRTIVFHRDAVAQAKAVLTTHLAGTDFPAREAGAALGVSRKFSIPLLEHLDAVGFTRREGDRRRIVGEKAGEDAA</sequence>
<keyword evidence="4" id="KW-0251">Elongation factor</keyword>
<dbReference type="AlphaFoldDB" id="V4TDA2"/>